<keyword evidence="2" id="KW-1185">Reference proteome</keyword>
<evidence type="ECO:0000313" key="2">
    <source>
        <dbReference type="Proteomes" id="UP000636800"/>
    </source>
</evidence>
<protein>
    <submittedName>
        <fullName evidence="1">Uncharacterized protein</fullName>
    </submittedName>
</protein>
<dbReference type="InterPro" id="IPR055307">
    <property type="entry name" value="NDC80_plants"/>
</dbReference>
<dbReference type="Proteomes" id="UP000636800">
    <property type="component" value="Unassembled WGS sequence"/>
</dbReference>
<evidence type="ECO:0000313" key="1">
    <source>
        <dbReference type="EMBL" id="KAG0451755.1"/>
    </source>
</evidence>
<dbReference type="EMBL" id="JADCNL010000045">
    <property type="protein sequence ID" value="KAG0451755.1"/>
    <property type="molecule type" value="Genomic_DNA"/>
</dbReference>
<dbReference type="PANTHER" id="PTHR46681:SF1">
    <property type="entry name" value="KINETOCHORE PROTEIN NDC80 HOMOLOG"/>
    <property type="match status" value="1"/>
</dbReference>
<comment type="caution">
    <text evidence="1">The sequence shown here is derived from an EMBL/GenBank/DDBJ whole genome shotgun (WGS) entry which is preliminary data.</text>
</comment>
<accession>A0A835PG31</accession>
<organism evidence="1 2">
    <name type="scientific">Vanilla planifolia</name>
    <name type="common">Vanilla</name>
    <dbReference type="NCBI Taxonomy" id="51239"/>
    <lineage>
        <taxon>Eukaryota</taxon>
        <taxon>Viridiplantae</taxon>
        <taxon>Streptophyta</taxon>
        <taxon>Embryophyta</taxon>
        <taxon>Tracheophyta</taxon>
        <taxon>Spermatophyta</taxon>
        <taxon>Magnoliopsida</taxon>
        <taxon>Liliopsida</taxon>
        <taxon>Asparagales</taxon>
        <taxon>Orchidaceae</taxon>
        <taxon>Vanilloideae</taxon>
        <taxon>Vanilleae</taxon>
        <taxon>Vanilla</taxon>
    </lineage>
</organism>
<dbReference type="AlphaFoldDB" id="A0A835PG31"/>
<dbReference type="OrthoDB" id="5841748at2759"/>
<sequence>MMWEMQTVESDIAEGESRRNEMSGKAWKLNSEIEGKLMEIEALTEQCNQAIRKLKLRNHFQLVLDINGSSAAEVIGINYKDLLKPALNALAEEAKKAIFSNTKKRINLQKQSYDNDIFIEGKRAGAQLDLLKKEMEDHASRCASKVKKTKEVLAIKEQQMVDLF</sequence>
<name>A0A835PG31_VANPL</name>
<proteinExistence type="predicted"/>
<reference evidence="1 2" key="1">
    <citation type="journal article" date="2020" name="Nat. Food">
        <title>A phased Vanilla planifolia genome enables genetic improvement of flavour and production.</title>
        <authorList>
            <person name="Hasing T."/>
            <person name="Tang H."/>
            <person name="Brym M."/>
            <person name="Khazi F."/>
            <person name="Huang T."/>
            <person name="Chambers A.H."/>
        </authorList>
    </citation>
    <scope>NUCLEOTIDE SEQUENCE [LARGE SCALE GENOMIC DNA]</scope>
    <source>
        <tissue evidence="1">Leaf</tissue>
    </source>
</reference>
<dbReference type="PANTHER" id="PTHR46681">
    <property type="entry name" value="KINETOCHORE PROTEIN NDC80 HOMOLOG"/>
    <property type="match status" value="1"/>
</dbReference>
<gene>
    <name evidence="1" type="ORF">HPP92_026283</name>
</gene>